<dbReference type="PANTHER" id="PTHR23501">
    <property type="entry name" value="MAJOR FACILITATOR SUPERFAMILY"/>
    <property type="match status" value="1"/>
</dbReference>
<dbReference type="GO" id="GO:0022857">
    <property type="term" value="F:transmembrane transporter activity"/>
    <property type="evidence" value="ECO:0007669"/>
    <property type="project" value="InterPro"/>
</dbReference>
<evidence type="ECO:0000256" key="2">
    <source>
        <dbReference type="ARBA" id="ARBA00022692"/>
    </source>
</evidence>
<gene>
    <name evidence="6" type="primary">Sit1p</name>
</gene>
<name>A0A411F6W6_COCLU</name>
<keyword evidence="2 5" id="KW-0812">Transmembrane</keyword>
<accession>A0A411F6W6</accession>
<dbReference type="Pfam" id="PF07690">
    <property type="entry name" value="MFS_1"/>
    <property type="match status" value="1"/>
</dbReference>
<dbReference type="EMBL" id="MH371173">
    <property type="protein sequence ID" value="QBA88886.1"/>
    <property type="molecule type" value="Genomic_DNA"/>
</dbReference>
<feature type="transmembrane region" description="Helical" evidence="5">
    <location>
        <begin position="492"/>
        <end position="513"/>
    </location>
</feature>
<evidence type="ECO:0000256" key="1">
    <source>
        <dbReference type="ARBA" id="ARBA00004141"/>
    </source>
</evidence>
<dbReference type="GO" id="GO:0005886">
    <property type="term" value="C:plasma membrane"/>
    <property type="evidence" value="ECO:0007669"/>
    <property type="project" value="TreeGrafter"/>
</dbReference>
<sequence length="606" mass="67324">MSNTLATDVVRPVEGFTRPSHDVDIEKRGDGAVHAHETNSDAETKSIESDNFQNGVQRVRAITEIWSKETLITMFILYVVSFQNKITLYLIEFVAFLQNAIDAALNPFITSSFSTHGLLTVSSVMATALSGCIPLLIAKVIDVFGRVEGFFVMLILVVTGMAMKAACHNVQTYMAGHVLYWAGHIGVLYVADIMAADITTLKNRMIILTINGTPRIASTFAGPKIAELFYYHNNWRWAFGAFIIVFIGCCLPAMIVMIFMYRKAKNAGLVKSQKSDRNVLQSLWYYFVQFDIFGIILIMCAWCLFVLPFTLVAYAPNGWKTPYIIACIVLGLVLFPVFYLWEAKFAPVQFLPWVYLKNGTIIGSCLLYGVMFLSVFCWNGYFNSYLLVVHRQTITNAGYILNAFSLTSSVFSPIIASWIRYSGNFKWTAYIGVPIVLLGTALLIPLRAPSTNPGVLAFTQILVGLGTGFFVTCAQLAVMVPVTHQEIAVVSALWGLFGSFGSSIGYAIAGAMWNNILPQQLLMRLPESRKADYRTIFGDITIQMSFLDGTPERDAVVGAYADVQRKMVITGACFVPLCLACIFVWKNINVKKLEEEKGKQTKGNVF</sequence>
<feature type="transmembrane region" description="Helical" evidence="5">
    <location>
        <begin position="567"/>
        <end position="585"/>
    </location>
</feature>
<feature type="transmembrane region" description="Helical" evidence="5">
    <location>
        <begin position="283"/>
        <end position="311"/>
    </location>
</feature>
<evidence type="ECO:0000256" key="3">
    <source>
        <dbReference type="ARBA" id="ARBA00022989"/>
    </source>
</evidence>
<reference evidence="6" key="1">
    <citation type="submission" date="2018-05" db="EMBL/GenBank/DDBJ databases">
        <title>Structural requirements for the activity of the ClSit1p siderophore transporter of Curvularia lunata.</title>
        <authorList>
            <person name="Xu J."/>
            <person name="Xue C."/>
        </authorList>
    </citation>
    <scope>NUCLEOTIDE SEQUENCE</scope>
    <source>
        <strain evidence="6">CX-3</strain>
    </source>
</reference>
<keyword evidence="4 5" id="KW-0472">Membrane</keyword>
<dbReference type="SUPFAM" id="SSF103473">
    <property type="entry name" value="MFS general substrate transporter"/>
    <property type="match status" value="2"/>
</dbReference>
<proteinExistence type="predicted"/>
<organism evidence="6">
    <name type="scientific">Cochliobolus lunatus</name>
    <name type="common">Filamentous fungus</name>
    <name type="synonym">Curvularia lunata</name>
    <dbReference type="NCBI Taxonomy" id="5503"/>
    <lineage>
        <taxon>Eukaryota</taxon>
        <taxon>Fungi</taxon>
        <taxon>Dikarya</taxon>
        <taxon>Ascomycota</taxon>
        <taxon>Pezizomycotina</taxon>
        <taxon>Dothideomycetes</taxon>
        <taxon>Pleosporomycetidae</taxon>
        <taxon>Pleosporales</taxon>
        <taxon>Pleosporineae</taxon>
        <taxon>Pleosporaceae</taxon>
        <taxon>Curvularia</taxon>
    </lineage>
</organism>
<dbReference type="InterPro" id="IPR011701">
    <property type="entry name" value="MFS"/>
</dbReference>
<dbReference type="InterPro" id="IPR036259">
    <property type="entry name" value="MFS_trans_sf"/>
</dbReference>
<evidence type="ECO:0000256" key="5">
    <source>
        <dbReference type="SAM" id="Phobius"/>
    </source>
</evidence>
<feature type="transmembrane region" description="Helical" evidence="5">
    <location>
        <begin position="361"/>
        <end position="382"/>
    </location>
</feature>
<feature type="transmembrane region" description="Helical" evidence="5">
    <location>
        <begin position="427"/>
        <end position="446"/>
    </location>
</feature>
<dbReference type="Gene3D" id="1.20.1250.20">
    <property type="entry name" value="MFS general substrate transporter like domains"/>
    <property type="match status" value="2"/>
</dbReference>
<comment type="subcellular location">
    <subcellularLocation>
        <location evidence="1">Membrane</location>
        <topology evidence="1">Multi-pass membrane protein</topology>
    </subcellularLocation>
</comment>
<feature type="transmembrane region" description="Helical" evidence="5">
    <location>
        <begin position="117"/>
        <end position="137"/>
    </location>
</feature>
<evidence type="ECO:0000256" key="4">
    <source>
        <dbReference type="ARBA" id="ARBA00023136"/>
    </source>
</evidence>
<keyword evidence="3 5" id="KW-1133">Transmembrane helix</keyword>
<dbReference type="AlphaFoldDB" id="A0A411F6W6"/>
<feature type="transmembrane region" description="Helical" evidence="5">
    <location>
        <begin position="149"/>
        <end position="166"/>
    </location>
</feature>
<evidence type="ECO:0000313" key="6">
    <source>
        <dbReference type="EMBL" id="QBA88886.1"/>
    </source>
</evidence>
<feature type="transmembrane region" description="Helical" evidence="5">
    <location>
        <begin position="178"/>
        <end position="196"/>
    </location>
</feature>
<feature type="transmembrane region" description="Helical" evidence="5">
    <location>
        <begin position="458"/>
        <end position="480"/>
    </location>
</feature>
<feature type="transmembrane region" description="Helical" evidence="5">
    <location>
        <begin position="237"/>
        <end position="262"/>
    </location>
</feature>
<protein>
    <submittedName>
        <fullName evidence="6">Siderophore transporter</fullName>
    </submittedName>
</protein>
<feature type="transmembrane region" description="Helical" evidence="5">
    <location>
        <begin position="86"/>
        <end position="105"/>
    </location>
</feature>
<feature type="transmembrane region" description="Helical" evidence="5">
    <location>
        <begin position="323"/>
        <end position="341"/>
    </location>
</feature>
<dbReference type="PANTHER" id="PTHR23501:SF107">
    <property type="entry name" value="TRANSPORTER, PUTATIVE (AFU_ORTHOLOGUE AFUA_7G04730)-RELATED"/>
    <property type="match status" value="1"/>
</dbReference>